<evidence type="ECO:0000313" key="2">
    <source>
        <dbReference type="Proteomes" id="UP000320839"/>
    </source>
</evidence>
<protein>
    <submittedName>
        <fullName evidence="1">Uncharacterized protein</fullName>
    </submittedName>
</protein>
<dbReference type="InterPro" id="IPR043740">
    <property type="entry name" value="DUF5685"/>
</dbReference>
<dbReference type="Pfam" id="PF18937">
    <property type="entry name" value="DUF5685"/>
    <property type="match status" value="1"/>
</dbReference>
<gene>
    <name evidence="1" type="ORF">Pan153_52970</name>
</gene>
<evidence type="ECO:0000313" key="1">
    <source>
        <dbReference type="EMBL" id="QDV20621.1"/>
    </source>
</evidence>
<dbReference type="Proteomes" id="UP000320839">
    <property type="component" value="Chromosome"/>
</dbReference>
<organism evidence="1 2">
    <name type="scientific">Gimesia panareensis</name>
    <dbReference type="NCBI Taxonomy" id="2527978"/>
    <lineage>
        <taxon>Bacteria</taxon>
        <taxon>Pseudomonadati</taxon>
        <taxon>Planctomycetota</taxon>
        <taxon>Planctomycetia</taxon>
        <taxon>Planctomycetales</taxon>
        <taxon>Planctomycetaceae</taxon>
        <taxon>Gimesia</taxon>
    </lineage>
</organism>
<accession>A0A518FWC4</accession>
<dbReference type="EMBL" id="CP036317">
    <property type="protein sequence ID" value="QDV20621.1"/>
    <property type="molecule type" value="Genomic_DNA"/>
</dbReference>
<sequence>MGGAKKLFSQGESMFGILKPQRKLLSESENRRHMSAYCSLCGFLRSQYGLKSRMLVVHDIATLWWLLEAPSCVNDQKLPIGNCVRGGAGKLRKRGVSELQKFLAAMSAYTIGIKVKDDITDGSNWKTQMVSWMYSDQFEKARVDLIAVGFNVEYLEQILSTQFDMERKGENDFKIASAPTSHAYALVAREIVRRCHSHFTEEQAQQVGESLGRAVYLTDAIRDFSQDQEISFNPLCIEAGPKIHTLPPDLKDKVLTYVGSHLSEAGIFVTQVGEELKRSWHAVERSLLAAAGINDQKSITLYSSCCIPCGDGAIIVDGDECGKAISGCVCGSICCCFACNYMW</sequence>
<dbReference type="AlphaFoldDB" id="A0A518FWC4"/>
<proteinExistence type="predicted"/>
<name>A0A518FWC4_9PLAN</name>
<reference evidence="1 2" key="1">
    <citation type="submission" date="2019-02" db="EMBL/GenBank/DDBJ databases">
        <title>Deep-cultivation of Planctomycetes and their phenomic and genomic characterization uncovers novel biology.</title>
        <authorList>
            <person name="Wiegand S."/>
            <person name="Jogler M."/>
            <person name="Boedeker C."/>
            <person name="Pinto D."/>
            <person name="Vollmers J."/>
            <person name="Rivas-Marin E."/>
            <person name="Kohn T."/>
            <person name="Peeters S.H."/>
            <person name="Heuer A."/>
            <person name="Rast P."/>
            <person name="Oberbeckmann S."/>
            <person name="Bunk B."/>
            <person name="Jeske O."/>
            <person name="Meyerdierks A."/>
            <person name="Storesund J.E."/>
            <person name="Kallscheuer N."/>
            <person name="Luecker S."/>
            <person name="Lage O.M."/>
            <person name="Pohl T."/>
            <person name="Merkel B.J."/>
            <person name="Hornburger P."/>
            <person name="Mueller R.-W."/>
            <person name="Bruemmer F."/>
            <person name="Labrenz M."/>
            <person name="Spormann A.M."/>
            <person name="Op den Camp H."/>
            <person name="Overmann J."/>
            <person name="Amann R."/>
            <person name="Jetten M.S.M."/>
            <person name="Mascher T."/>
            <person name="Medema M.H."/>
            <person name="Devos D.P."/>
            <person name="Kaster A.-K."/>
            <person name="Ovreas L."/>
            <person name="Rohde M."/>
            <person name="Galperin M.Y."/>
            <person name="Jogler C."/>
        </authorList>
    </citation>
    <scope>NUCLEOTIDE SEQUENCE [LARGE SCALE GENOMIC DNA]</scope>
    <source>
        <strain evidence="1 2">Pan153</strain>
    </source>
</reference>